<evidence type="ECO:0000313" key="2">
    <source>
        <dbReference type="Proteomes" id="UP000610931"/>
    </source>
</evidence>
<proteinExistence type="predicted"/>
<comment type="caution">
    <text evidence="1">The sequence shown here is derived from an EMBL/GenBank/DDBJ whole genome shotgun (WGS) entry which is preliminary data.</text>
</comment>
<accession>A0A8J7IXB4</accession>
<dbReference type="Proteomes" id="UP000610931">
    <property type="component" value="Unassembled WGS sequence"/>
</dbReference>
<dbReference type="RefSeq" id="WP_199115696.1">
    <property type="nucleotide sequence ID" value="NZ_JAELVQ010000017.1"/>
</dbReference>
<keyword evidence="2" id="KW-1185">Reference proteome</keyword>
<dbReference type="InterPro" id="IPR011990">
    <property type="entry name" value="TPR-like_helical_dom_sf"/>
</dbReference>
<name>A0A8J7IXB4_9FLAO</name>
<organism evidence="1 2">
    <name type="scientific">Snuella sedimenti</name>
    <dbReference type="NCBI Taxonomy" id="2798802"/>
    <lineage>
        <taxon>Bacteria</taxon>
        <taxon>Pseudomonadati</taxon>
        <taxon>Bacteroidota</taxon>
        <taxon>Flavobacteriia</taxon>
        <taxon>Flavobacteriales</taxon>
        <taxon>Flavobacteriaceae</taxon>
        <taxon>Snuella</taxon>
    </lineage>
</organism>
<dbReference type="AlphaFoldDB" id="A0A8J7IXB4"/>
<dbReference type="InterPro" id="IPR041662">
    <property type="entry name" value="SusD-like_2"/>
</dbReference>
<sequence length="503" mass="56809">MKTIKYIKILLLIFVFSGLHSCLDYEELRENPNQPTSVPPSLLFAGLTPDVSTSFTDAYIRMQYHIWVSTDSEYNINFRSGFGGSFGGYSSLRDIEKMNEAADANNAPIYRILGKFYAARAYIEMTRRMGDIPFSQALSGSQVPRPVYDAQKQVYIGTLDMLDDANNELGDFIADNQGYTIDGDVYYGGQLVKWQKLINAYTLRILVSLSKRANDSELNVKGRFANIVNNPSQYPLFESIADNAELTFRNEDGFKQTYNPDVAVYRQSVNYASTYLEMLKEYQDPRLFLVADPTQFALDEDPGNEAGVRADFDSYVGADPTVSPADNITLRLEGKFSLPNEDKYWNFVGQPGVWLSYWEQEFCIAEAAHRGWISANAKEHYDNAVKGSMLWYGVDEGTINSYLSASSSSYISGDEGLTRLLEQKYLAFAENSGDESFFNFRRSGVPDLPFSSFNVGVDPGYPKRWSYPGSENSDNPDNYLAALNRQFGIESDDIDFEIWEIKD</sequence>
<gene>
    <name evidence="1" type="ORF">JF259_12630</name>
</gene>
<keyword evidence="1" id="KW-0449">Lipoprotein</keyword>
<dbReference type="Pfam" id="PF12771">
    <property type="entry name" value="SusD-like_2"/>
    <property type="match status" value="1"/>
</dbReference>
<protein>
    <submittedName>
        <fullName evidence="1">SusD/RagB family nutrient-binding outer membrane lipoprotein</fullName>
    </submittedName>
</protein>
<evidence type="ECO:0000313" key="1">
    <source>
        <dbReference type="EMBL" id="MBJ6368935.1"/>
    </source>
</evidence>
<dbReference type="EMBL" id="JAELVQ010000017">
    <property type="protein sequence ID" value="MBJ6368935.1"/>
    <property type="molecule type" value="Genomic_DNA"/>
</dbReference>
<dbReference type="Gene3D" id="1.25.40.390">
    <property type="match status" value="1"/>
</dbReference>
<reference evidence="1" key="1">
    <citation type="submission" date="2020-12" db="EMBL/GenBank/DDBJ databases">
        <title>Snuella sp. nov., isolated from sediment in Incheon.</title>
        <authorList>
            <person name="Kim W."/>
        </authorList>
    </citation>
    <scope>NUCLEOTIDE SEQUENCE</scope>
    <source>
        <strain evidence="1">CAU 1569</strain>
    </source>
</reference>
<dbReference type="SUPFAM" id="SSF48452">
    <property type="entry name" value="TPR-like"/>
    <property type="match status" value="1"/>
</dbReference>